<dbReference type="AlphaFoldDB" id="A0A2K4X449"/>
<evidence type="ECO:0000313" key="2">
    <source>
        <dbReference type="Proteomes" id="UP000238095"/>
    </source>
</evidence>
<protein>
    <submittedName>
        <fullName evidence="1">Uncharacterized protein</fullName>
    </submittedName>
</protein>
<dbReference type="EMBL" id="LT963413">
    <property type="protein sequence ID" value="SOS43073.1"/>
    <property type="molecule type" value="Genomic_DNA"/>
</dbReference>
<dbReference type="Proteomes" id="UP000238095">
    <property type="component" value="Plasmid PP4"/>
</dbReference>
<name>A0A2K4X449_PSESX</name>
<evidence type="ECO:0000313" key="1">
    <source>
        <dbReference type="EMBL" id="SOS43073.1"/>
    </source>
</evidence>
<accession>A0A2K4X449</accession>
<organism evidence="1 2">
    <name type="scientific">Pseudomonas syringae</name>
    <dbReference type="NCBI Taxonomy" id="317"/>
    <lineage>
        <taxon>Bacteria</taxon>
        <taxon>Pseudomonadati</taxon>
        <taxon>Pseudomonadota</taxon>
        <taxon>Gammaproteobacteria</taxon>
        <taxon>Pseudomonadales</taxon>
        <taxon>Pseudomonadaceae</taxon>
        <taxon>Pseudomonas</taxon>
    </lineage>
</organism>
<geneLocation type="plasmid" evidence="1">
    <name>PP4</name>
</geneLocation>
<gene>
    <name evidence="1" type="ORF">CFBP3840_P400045</name>
</gene>
<sequence length="44" mass="4996">MDCTVSRGIAYLVNQLKTDTGIKTTEKREFFALYVGSFLSVYQT</sequence>
<keyword evidence="1" id="KW-0614">Plasmid</keyword>
<reference evidence="1 2" key="1">
    <citation type="submission" date="2017-11" db="EMBL/GenBank/DDBJ databases">
        <authorList>
            <person name="Han C.G."/>
        </authorList>
    </citation>
    <scope>NUCLEOTIDE SEQUENCE [LARGE SCALE GENOMIC DNA]</scope>
    <source>
        <strain evidence="1">CFBP3840</strain>
        <plasmid evidence="2">Plasmid pp4</plasmid>
    </source>
</reference>
<proteinExistence type="predicted"/>